<keyword evidence="2" id="KW-1185">Reference proteome</keyword>
<evidence type="ECO:0000313" key="1">
    <source>
        <dbReference type="EMBL" id="SEI37468.1"/>
    </source>
</evidence>
<evidence type="ECO:0000313" key="2">
    <source>
        <dbReference type="Proteomes" id="UP000183028"/>
    </source>
</evidence>
<reference evidence="2" key="1">
    <citation type="submission" date="2016-10" db="EMBL/GenBank/DDBJ databases">
        <authorList>
            <person name="Varghese N."/>
        </authorList>
    </citation>
    <scope>NUCLEOTIDE SEQUENCE [LARGE SCALE GENOMIC DNA]</scope>
    <source>
        <strain evidence="2">DSM 20406</strain>
    </source>
</reference>
<proteinExistence type="predicted"/>
<sequence>MIEVVKVIADDVGGFCISDIQNDEILKDCFLRQYKKLVWLIDDMGQYAVLFRHLFKMMLYAEVYRNEGKLIDFKGIFLGDDVVFVDLMNEDALSDLDEEQIFFLGGLLLGAMPVDVQNAIIFELHSYYVDVMSKNLERDEHEIADLC</sequence>
<name>A0A1H6Q0U6_9FIRM</name>
<dbReference type="AlphaFoldDB" id="A0A1H6Q0U6"/>
<gene>
    <name evidence="1" type="ORF">SAMN04487834_100158</name>
</gene>
<organism evidence="1 2">
    <name type="scientific">Sharpea azabuensis</name>
    <dbReference type="NCBI Taxonomy" id="322505"/>
    <lineage>
        <taxon>Bacteria</taxon>
        <taxon>Bacillati</taxon>
        <taxon>Bacillota</taxon>
        <taxon>Erysipelotrichia</taxon>
        <taxon>Erysipelotrichales</taxon>
        <taxon>Coprobacillaceae</taxon>
        <taxon>Sharpea</taxon>
    </lineage>
</organism>
<protein>
    <submittedName>
        <fullName evidence="1">Uncharacterized protein</fullName>
    </submittedName>
</protein>
<dbReference type="Proteomes" id="UP000183028">
    <property type="component" value="Unassembled WGS sequence"/>
</dbReference>
<dbReference type="OrthoDB" id="9907100at2"/>
<dbReference type="EMBL" id="FNYK01000001">
    <property type="protein sequence ID" value="SEI37468.1"/>
    <property type="molecule type" value="Genomic_DNA"/>
</dbReference>
<dbReference type="STRING" id="322505.SAMN04487836_10194"/>
<accession>A0A1H6Q0U6</accession>
<dbReference type="RefSeq" id="WP_074731066.1">
    <property type="nucleotide sequence ID" value="NZ_CADABK010000001.1"/>
</dbReference>